<evidence type="ECO:0000313" key="2">
    <source>
        <dbReference type="Proteomes" id="UP001054945"/>
    </source>
</evidence>
<protein>
    <submittedName>
        <fullName evidence="1">Uncharacterized protein</fullName>
    </submittedName>
</protein>
<name>A0AAV4YCM6_CAEEX</name>
<gene>
    <name evidence="1" type="ORF">CEXT_568501</name>
</gene>
<proteinExistence type="predicted"/>
<accession>A0AAV4YCM6</accession>
<dbReference type="EMBL" id="BPLR01019133">
    <property type="protein sequence ID" value="GIZ04763.1"/>
    <property type="molecule type" value="Genomic_DNA"/>
</dbReference>
<comment type="caution">
    <text evidence="1">The sequence shown here is derived from an EMBL/GenBank/DDBJ whole genome shotgun (WGS) entry which is preliminary data.</text>
</comment>
<dbReference type="AlphaFoldDB" id="A0AAV4YCM6"/>
<reference evidence="1 2" key="1">
    <citation type="submission" date="2021-06" db="EMBL/GenBank/DDBJ databases">
        <title>Caerostris extrusa draft genome.</title>
        <authorList>
            <person name="Kono N."/>
            <person name="Arakawa K."/>
        </authorList>
    </citation>
    <scope>NUCLEOTIDE SEQUENCE [LARGE SCALE GENOMIC DNA]</scope>
</reference>
<evidence type="ECO:0000313" key="1">
    <source>
        <dbReference type="EMBL" id="GIZ04763.1"/>
    </source>
</evidence>
<sequence>MTFSHFPAKSPLGKEKMFIHASFGESICVVERTTPFGHSITARTNELPLQDSSFIRPLIIRHTRNADCHFVSERVINRAHFTPHPLSFEIVVFVWESLLWTFCSEASLVK</sequence>
<keyword evidence="2" id="KW-1185">Reference proteome</keyword>
<dbReference type="Proteomes" id="UP001054945">
    <property type="component" value="Unassembled WGS sequence"/>
</dbReference>
<organism evidence="1 2">
    <name type="scientific">Caerostris extrusa</name>
    <name type="common">Bark spider</name>
    <name type="synonym">Caerostris bankana</name>
    <dbReference type="NCBI Taxonomy" id="172846"/>
    <lineage>
        <taxon>Eukaryota</taxon>
        <taxon>Metazoa</taxon>
        <taxon>Ecdysozoa</taxon>
        <taxon>Arthropoda</taxon>
        <taxon>Chelicerata</taxon>
        <taxon>Arachnida</taxon>
        <taxon>Araneae</taxon>
        <taxon>Araneomorphae</taxon>
        <taxon>Entelegynae</taxon>
        <taxon>Araneoidea</taxon>
        <taxon>Araneidae</taxon>
        <taxon>Caerostris</taxon>
    </lineage>
</organism>